<dbReference type="OrthoDB" id="5396786at2759"/>
<sequence>MADSTATAAPAPATAPAPSDAASESIEALIAARPPATDRFTYLTLIEEHLSPAVLPTLHAVLQDAPLTQELGWDLVDMLVPLLPASEACLDDVARLGNPREVILKVLEILERLAPSSSHGGNGAGDFDDDDDVDDEEDSKAPKDTEATTVAFVALLGMLAILHRRLKTKYPSRFLETTLRTILAAYRPTNAAMTTAIMGLVRSLAARRRPAPPMRRSDSQLSELALAKSASPSSAATATAAAITAADAANAAKAASRSAIGKVGADYDRSDDAAASVPDPEAEEQVAPSEGDIQQRLLQSFVTCILEAYVNANDVAWAPRLIEFYYPKRVVPGRPTELSDFREDPSKIARDASVSQLVALALDLGLKYSDALVASVSKGPERRNPFADLDVAEGGVDSISLSTGGVICLLAYWVFSSDVFKSDAAVPNLRVFPDYYAILETFLDGNAGAQIAQWPGTVEALVAIGLWLDHHKLYSRGTDTVAAARASYAADDFMPYHHLLTLCSVFHPSLAVRNAATTLAGSVLHANPDAEDRLKILQDLLENCMFASLKACAVTWLREEIVAATAETAATTETADDKTLFGGPDAVEQLQYAIFPDLQALAAADADKASSTLVEYWLQNAPFLLQAANFAYFLFCSDKLKATVVPPGMGPAIEQRYVEPLLQAATRLRNLVGGEATAAAAAAAAAGSGRGGGHGHGHSHDDKDGNVGLQHAVVDLDVLTSRLSSIRFS</sequence>
<feature type="region of interest" description="Disordered" evidence="1">
    <location>
        <begin position="687"/>
        <end position="706"/>
    </location>
</feature>
<dbReference type="AlphaFoldDB" id="A0A0F2M861"/>
<dbReference type="EMBL" id="AXCR01000007">
    <property type="protein sequence ID" value="KJR85883.1"/>
    <property type="molecule type" value="Genomic_DNA"/>
</dbReference>
<evidence type="ECO:0000313" key="2">
    <source>
        <dbReference type="EMBL" id="KJR85883.1"/>
    </source>
</evidence>
<evidence type="ECO:0000256" key="1">
    <source>
        <dbReference type="SAM" id="MobiDB-lite"/>
    </source>
</evidence>
<comment type="caution">
    <text evidence="2">The sequence shown here is derived from an EMBL/GenBank/DDBJ whole genome shotgun (WGS) entry which is preliminary data.</text>
</comment>
<dbReference type="InterPro" id="IPR040347">
    <property type="entry name" value="YBP1/2"/>
</dbReference>
<dbReference type="PANTHER" id="PTHR28020:SF1">
    <property type="entry name" value="YAP1-BINDING PROTEIN 1-RELATED"/>
    <property type="match status" value="1"/>
</dbReference>
<evidence type="ECO:0000313" key="3">
    <source>
        <dbReference type="Proteomes" id="UP000033710"/>
    </source>
</evidence>
<dbReference type="VEuPathDB" id="FungiDB:SPSK_08682"/>
<dbReference type="RefSeq" id="XP_016588559.1">
    <property type="nucleotide sequence ID" value="XM_016735271.1"/>
</dbReference>
<reference evidence="2 3" key="2">
    <citation type="journal article" date="2015" name="Eukaryot. Cell">
        <title>Asexual propagation of a virulent clone complex in a human and feline outbreak of sporotrichosis.</title>
        <authorList>
            <person name="Teixeira Mde M."/>
            <person name="Rodrigues A.M."/>
            <person name="Tsui C.K."/>
            <person name="de Almeida L.G."/>
            <person name="Van Diepeningen A.D."/>
            <person name="van den Ende B.G."/>
            <person name="Fernandes G.F."/>
            <person name="Kano R."/>
            <person name="Hamelin R.C."/>
            <person name="Lopes-Bezerra L.M."/>
            <person name="Vasconcelos A.T."/>
            <person name="de Hoog S."/>
            <person name="de Camargo Z.P."/>
            <person name="Felipe M.S."/>
        </authorList>
    </citation>
    <scope>NUCLEOTIDE SEQUENCE [LARGE SCALE GENOMIC DNA]</scope>
    <source>
        <strain evidence="2 3">1099-18</strain>
    </source>
</reference>
<gene>
    <name evidence="2" type="ORF">SPSK_08682</name>
</gene>
<dbReference type="PANTHER" id="PTHR28020">
    <property type="entry name" value="YAP1-BINDING PROTEIN 1-RELATED"/>
    <property type="match status" value="1"/>
</dbReference>
<feature type="compositionally biased region" description="Acidic residues" evidence="1">
    <location>
        <begin position="126"/>
        <end position="138"/>
    </location>
</feature>
<dbReference type="GeneID" id="27670548"/>
<feature type="region of interest" description="Disordered" evidence="1">
    <location>
        <begin position="117"/>
        <end position="144"/>
    </location>
</feature>
<accession>A0A0F2M861</accession>
<organism evidence="2 3">
    <name type="scientific">Sporothrix schenckii 1099-18</name>
    <dbReference type="NCBI Taxonomy" id="1397361"/>
    <lineage>
        <taxon>Eukaryota</taxon>
        <taxon>Fungi</taxon>
        <taxon>Dikarya</taxon>
        <taxon>Ascomycota</taxon>
        <taxon>Pezizomycotina</taxon>
        <taxon>Sordariomycetes</taxon>
        <taxon>Sordariomycetidae</taxon>
        <taxon>Ophiostomatales</taxon>
        <taxon>Ophiostomataceae</taxon>
        <taxon>Sporothrix</taxon>
    </lineage>
</organism>
<dbReference type="GO" id="GO:0034599">
    <property type="term" value="P:cellular response to oxidative stress"/>
    <property type="evidence" value="ECO:0007669"/>
    <property type="project" value="InterPro"/>
</dbReference>
<name>A0A0F2M861_SPOSC</name>
<dbReference type="GO" id="GO:0005737">
    <property type="term" value="C:cytoplasm"/>
    <property type="evidence" value="ECO:0007669"/>
    <property type="project" value="TreeGrafter"/>
</dbReference>
<dbReference type="Proteomes" id="UP000033710">
    <property type="component" value="Unassembled WGS sequence"/>
</dbReference>
<dbReference type="InterPro" id="IPR013877">
    <property type="entry name" value="YAP-bd/ALF4/Glomulin"/>
</dbReference>
<proteinExistence type="predicted"/>
<dbReference type="KEGG" id="ssck:SPSK_08682"/>
<feature type="region of interest" description="Disordered" evidence="1">
    <location>
        <begin position="270"/>
        <end position="289"/>
    </location>
</feature>
<reference evidence="2 3" key="1">
    <citation type="journal article" date="2014" name="BMC Genomics">
        <title>Comparative genomics of the major fungal agents of human and animal Sporotrichosis: Sporothrix schenckii and Sporothrix brasiliensis.</title>
        <authorList>
            <person name="Teixeira M.M."/>
            <person name="de Almeida L.G."/>
            <person name="Kubitschek-Barreira P."/>
            <person name="Alves F.L."/>
            <person name="Kioshima E.S."/>
            <person name="Abadio A.K."/>
            <person name="Fernandes L."/>
            <person name="Derengowski L.S."/>
            <person name="Ferreira K.S."/>
            <person name="Souza R.C."/>
            <person name="Ruiz J.C."/>
            <person name="de Andrade N.C."/>
            <person name="Paes H.C."/>
            <person name="Nicola A.M."/>
            <person name="Albuquerque P."/>
            <person name="Gerber A.L."/>
            <person name="Martins V.P."/>
            <person name="Peconick L.D."/>
            <person name="Neto A.V."/>
            <person name="Chaucanez C.B."/>
            <person name="Silva P.A."/>
            <person name="Cunha O.L."/>
            <person name="de Oliveira F.F."/>
            <person name="dos Santos T.C."/>
            <person name="Barros A.L."/>
            <person name="Soares M.A."/>
            <person name="de Oliveira L.M."/>
            <person name="Marini M.M."/>
            <person name="Villalobos-Duno H."/>
            <person name="Cunha M.M."/>
            <person name="de Hoog S."/>
            <person name="da Silveira J.F."/>
            <person name="Henrissat B."/>
            <person name="Nino-Vega G.A."/>
            <person name="Cisalpino P.S."/>
            <person name="Mora-Montes H.M."/>
            <person name="Almeida S.R."/>
            <person name="Stajich J.E."/>
            <person name="Lopes-Bezerra L.M."/>
            <person name="Vasconcelos A.T."/>
            <person name="Felipe M.S."/>
        </authorList>
    </citation>
    <scope>NUCLEOTIDE SEQUENCE [LARGE SCALE GENOMIC DNA]</scope>
    <source>
        <strain evidence="2 3">1099-18</strain>
    </source>
</reference>
<protein>
    <submittedName>
        <fullName evidence="2">Yap-binding protein-like protein</fullName>
    </submittedName>
</protein>
<feature type="region of interest" description="Disordered" evidence="1">
    <location>
        <begin position="1"/>
        <end position="20"/>
    </location>
</feature>
<dbReference type="Pfam" id="PF08568">
    <property type="entry name" value="Kinetochor_Ybp2"/>
    <property type="match status" value="1"/>
</dbReference>